<dbReference type="InterPro" id="IPR003888">
    <property type="entry name" value="FYrich_N"/>
</dbReference>
<keyword evidence="9" id="KW-1185">Reference proteome</keyword>
<evidence type="ECO:0000259" key="7">
    <source>
        <dbReference type="PROSITE" id="PS51184"/>
    </source>
</evidence>
<dbReference type="Gene3D" id="3.30.160.360">
    <property type="match status" value="1"/>
</dbReference>
<evidence type="ECO:0000259" key="6">
    <source>
        <dbReference type="PROSITE" id="PS51183"/>
    </source>
</evidence>
<dbReference type="InterPro" id="IPR003347">
    <property type="entry name" value="JmjC_dom"/>
</dbReference>
<dbReference type="InterPro" id="IPR003889">
    <property type="entry name" value="FYrich_C"/>
</dbReference>
<feature type="compositionally biased region" description="Basic residues" evidence="5">
    <location>
        <begin position="135"/>
        <end position="157"/>
    </location>
</feature>
<dbReference type="PANTHER" id="PTHR10694:SF105">
    <property type="entry name" value="LYSINE-SPECIFIC DEMETHYLASE JMJ14"/>
    <property type="match status" value="1"/>
</dbReference>
<evidence type="ECO:0000313" key="9">
    <source>
        <dbReference type="Proteomes" id="UP001289374"/>
    </source>
</evidence>
<dbReference type="InterPro" id="IPR004198">
    <property type="entry name" value="Znf_C5HC2"/>
</dbReference>
<sequence length="904" mass="103202">MISVLFVRLALFEDCCLEIPLLDHHSRNVQKNDESHESPGSPRHRKVSARWVPDEACRPLIDEAPVFYPTEEEFQDTLGYIASIRSSAEAYGICKIVPPPSWIPPCPLKDKKIWEHAKFSTRIQQVDLLQNREPMRKKLHRKRKRRRQFNSRPRRRARAESSESNAACDSEEKFGFQSGSDFTLEEFQRFSEEFKAAYFEVKENTQDKRWLPSVDDIEGEYWRIIEQPTDEVEVYYGADLETGTLGSGFPKESSLLTDSKTDQYMTSGWNLNNLPRLAGSVLSFEECNISGVVVPWLYIGMCFSSFCWHVEDHHLYSLNCLHWGDPKVWYGVPGSHASALENAMRKHLPDLFEEQPDLLNELVTQLSPSVVKSEGVPVYRAVQNSGEFVLTFPRAYHSGFNCGFNCAEAVNVAPIDWLRHGQSAIELYSAQHHKTSISHDKLLLAAAGRAVQALWNITVLKKENSENSRWKSVCGKDGILTQAIKTRVYLEEKRIECLPEVMRFQKMQKDFDLDTERECFSCFYDLHLFAACCNCSSDKFACLKHANLICRCDPENRLVLLRYTIDELNTLVKALEESMDAVEAWVFKDRERPLDSKNVGDCILDAHKKLFGFDLFPSTVQLNTSLKSEHMEQPINEFPKVDSYSERRTSFCIEPINFGSVVFGKPWFNKDAIYPQGYKSRVKFFNICNPLIRSSYTSEIVDGGLLGPLFKVSLEEHPQESFVHVSAEECWELVLQRLNQEITRQKCLGKQGLPPVQPSSSINGLEMFGLLSPSIVQAIEALDPYHKCTEYWENKLLKKKSSSSSGDTFVAAAEKNSSETKYDEGEIADSFGTDLAVQETGNLLVGSGNSLSDDEIQSVFRRLLSKANSEEMEIMHRILCKGPTSPFWRVAVEMLTEEIRKRQK</sequence>
<dbReference type="GO" id="GO:0034647">
    <property type="term" value="F:histone H3K4me/H3K4me2/H3K4me3 demethylase activity"/>
    <property type="evidence" value="ECO:0007669"/>
    <property type="project" value="TreeGrafter"/>
</dbReference>
<dbReference type="PANTHER" id="PTHR10694">
    <property type="entry name" value="LYSINE-SPECIFIC DEMETHYLASE"/>
    <property type="match status" value="1"/>
</dbReference>
<dbReference type="SUPFAM" id="SSF51197">
    <property type="entry name" value="Clavaminate synthase-like"/>
    <property type="match status" value="1"/>
</dbReference>
<dbReference type="Gene3D" id="2.60.120.650">
    <property type="entry name" value="Cupin"/>
    <property type="match status" value="1"/>
</dbReference>
<organism evidence="8 9">
    <name type="scientific">Sesamum angolense</name>
    <dbReference type="NCBI Taxonomy" id="2727404"/>
    <lineage>
        <taxon>Eukaryota</taxon>
        <taxon>Viridiplantae</taxon>
        <taxon>Streptophyta</taxon>
        <taxon>Embryophyta</taxon>
        <taxon>Tracheophyta</taxon>
        <taxon>Spermatophyta</taxon>
        <taxon>Magnoliopsida</taxon>
        <taxon>eudicotyledons</taxon>
        <taxon>Gunneridae</taxon>
        <taxon>Pentapetalae</taxon>
        <taxon>asterids</taxon>
        <taxon>lamiids</taxon>
        <taxon>Lamiales</taxon>
        <taxon>Pedaliaceae</taxon>
        <taxon>Sesamum</taxon>
    </lineage>
</organism>
<evidence type="ECO:0000256" key="2">
    <source>
        <dbReference type="ARBA" id="ARBA00023002"/>
    </source>
</evidence>
<dbReference type="PROSITE" id="PS51543">
    <property type="entry name" value="FYRC"/>
    <property type="match status" value="1"/>
</dbReference>
<keyword evidence="2" id="KW-0560">Oxidoreductase</keyword>
<dbReference type="Proteomes" id="UP001289374">
    <property type="component" value="Unassembled WGS sequence"/>
</dbReference>
<gene>
    <name evidence="8" type="ORF">Sango_1423600</name>
</gene>
<comment type="subcellular location">
    <subcellularLocation>
        <location evidence="1">Nucleus</location>
    </subcellularLocation>
</comment>
<dbReference type="PROSITE" id="PS51183">
    <property type="entry name" value="JMJN"/>
    <property type="match status" value="1"/>
</dbReference>
<dbReference type="GO" id="GO:0048731">
    <property type="term" value="P:system development"/>
    <property type="evidence" value="ECO:0007669"/>
    <property type="project" value="UniProtKB-ARBA"/>
</dbReference>
<dbReference type="SMART" id="SM00558">
    <property type="entry name" value="JmjC"/>
    <property type="match status" value="1"/>
</dbReference>
<dbReference type="SMART" id="SM00541">
    <property type="entry name" value="FYRN"/>
    <property type="match status" value="1"/>
</dbReference>
<keyword evidence="3" id="KW-0408">Iron</keyword>
<dbReference type="EMBL" id="JACGWL010000007">
    <property type="protein sequence ID" value="KAK4399481.1"/>
    <property type="molecule type" value="Genomic_DNA"/>
</dbReference>
<dbReference type="Pfam" id="PF02375">
    <property type="entry name" value="JmjN"/>
    <property type="match status" value="1"/>
</dbReference>
<proteinExistence type="predicted"/>
<dbReference type="AlphaFoldDB" id="A0AAE1WU51"/>
<dbReference type="GO" id="GO:0005634">
    <property type="term" value="C:nucleus"/>
    <property type="evidence" value="ECO:0007669"/>
    <property type="project" value="UniProtKB-SubCell"/>
</dbReference>
<evidence type="ECO:0000256" key="4">
    <source>
        <dbReference type="ARBA" id="ARBA00023242"/>
    </source>
</evidence>
<evidence type="ECO:0000256" key="5">
    <source>
        <dbReference type="SAM" id="MobiDB-lite"/>
    </source>
</evidence>
<evidence type="ECO:0000313" key="8">
    <source>
        <dbReference type="EMBL" id="KAK4399481.1"/>
    </source>
</evidence>
<reference evidence="8" key="1">
    <citation type="submission" date="2020-06" db="EMBL/GenBank/DDBJ databases">
        <authorList>
            <person name="Li T."/>
            <person name="Hu X."/>
            <person name="Zhang T."/>
            <person name="Song X."/>
            <person name="Zhang H."/>
            <person name="Dai N."/>
            <person name="Sheng W."/>
            <person name="Hou X."/>
            <person name="Wei L."/>
        </authorList>
    </citation>
    <scope>NUCLEOTIDE SEQUENCE</scope>
    <source>
        <strain evidence="8">K16</strain>
        <tissue evidence="8">Leaf</tissue>
    </source>
</reference>
<dbReference type="Pfam" id="PF05964">
    <property type="entry name" value="FYRN"/>
    <property type="match status" value="1"/>
</dbReference>
<dbReference type="InterPro" id="IPR003349">
    <property type="entry name" value="JmjN"/>
</dbReference>
<dbReference type="GO" id="GO:0010468">
    <property type="term" value="P:regulation of gene expression"/>
    <property type="evidence" value="ECO:0007669"/>
    <property type="project" value="TreeGrafter"/>
</dbReference>
<evidence type="ECO:0000256" key="1">
    <source>
        <dbReference type="ARBA" id="ARBA00004123"/>
    </source>
</evidence>
<name>A0AAE1WU51_9LAMI</name>
<reference evidence="8" key="2">
    <citation type="journal article" date="2024" name="Plant">
        <title>Genomic evolution and insights into agronomic trait innovations of Sesamum species.</title>
        <authorList>
            <person name="Miao H."/>
            <person name="Wang L."/>
            <person name="Qu L."/>
            <person name="Liu H."/>
            <person name="Sun Y."/>
            <person name="Le M."/>
            <person name="Wang Q."/>
            <person name="Wei S."/>
            <person name="Zheng Y."/>
            <person name="Lin W."/>
            <person name="Duan Y."/>
            <person name="Cao H."/>
            <person name="Xiong S."/>
            <person name="Wang X."/>
            <person name="Wei L."/>
            <person name="Li C."/>
            <person name="Ma Q."/>
            <person name="Ju M."/>
            <person name="Zhao R."/>
            <person name="Li G."/>
            <person name="Mu C."/>
            <person name="Tian Q."/>
            <person name="Mei H."/>
            <person name="Zhang T."/>
            <person name="Gao T."/>
            <person name="Zhang H."/>
        </authorList>
    </citation>
    <scope>NUCLEOTIDE SEQUENCE</scope>
    <source>
        <strain evidence="8">K16</strain>
    </source>
</reference>
<accession>A0AAE1WU51</accession>
<evidence type="ECO:0000256" key="3">
    <source>
        <dbReference type="ARBA" id="ARBA00023004"/>
    </source>
</evidence>
<dbReference type="Pfam" id="PF02928">
    <property type="entry name" value="zf-C5HC2"/>
    <property type="match status" value="1"/>
</dbReference>
<dbReference type="PROSITE" id="PS51542">
    <property type="entry name" value="FYRN"/>
    <property type="match status" value="1"/>
</dbReference>
<dbReference type="Pfam" id="PF05965">
    <property type="entry name" value="FYRC"/>
    <property type="match status" value="1"/>
</dbReference>
<feature type="domain" description="JmjC" evidence="7">
    <location>
        <begin position="263"/>
        <end position="429"/>
    </location>
</feature>
<comment type="caution">
    <text evidence="8">The sequence shown here is derived from an EMBL/GenBank/DDBJ whole genome shotgun (WGS) entry which is preliminary data.</text>
</comment>
<keyword evidence="4" id="KW-0539">Nucleus</keyword>
<dbReference type="SMART" id="SM00545">
    <property type="entry name" value="JmjN"/>
    <property type="match status" value="1"/>
</dbReference>
<dbReference type="SMART" id="SM00542">
    <property type="entry name" value="FYRC"/>
    <property type="match status" value="1"/>
</dbReference>
<feature type="compositionally biased region" description="Basic and acidic residues" evidence="5">
    <location>
        <begin position="28"/>
        <end position="37"/>
    </location>
</feature>
<protein>
    <submittedName>
        <fullName evidence="8">Lysine-specific demethylase</fullName>
    </submittedName>
</protein>
<feature type="region of interest" description="Disordered" evidence="5">
    <location>
        <begin position="134"/>
        <end position="172"/>
    </location>
</feature>
<feature type="region of interest" description="Disordered" evidence="5">
    <location>
        <begin position="28"/>
        <end position="48"/>
    </location>
</feature>
<dbReference type="Pfam" id="PF02373">
    <property type="entry name" value="JmjC"/>
    <property type="match status" value="1"/>
</dbReference>
<dbReference type="PROSITE" id="PS51184">
    <property type="entry name" value="JMJC"/>
    <property type="match status" value="1"/>
</dbReference>
<feature type="domain" description="JmjN" evidence="6">
    <location>
        <begin position="64"/>
        <end position="105"/>
    </location>
</feature>
<dbReference type="GO" id="GO:0000785">
    <property type="term" value="C:chromatin"/>
    <property type="evidence" value="ECO:0007669"/>
    <property type="project" value="TreeGrafter"/>
</dbReference>